<dbReference type="InterPro" id="IPR035595">
    <property type="entry name" value="UDP_glycos_trans_CS"/>
</dbReference>
<evidence type="ECO:0000256" key="4">
    <source>
        <dbReference type="RuleBase" id="RU362057"/>
    </source>
</evidence>
<accession>A0AAW1WVT0</accession>
<evidence type="ECO:0000256" key="1">
    <source>
        <dbReference type="ARBA" id="ARBA00009995"/>
    </source>
</evidence>
<dbReference type="SUPFAM" id="SSF53756">
    <property type="entry name" value="UDP-Glycosyltransferase/glycogen phosphorylase"/>
    <property type="match status" value="1"/>
</dbReference>
<sequence>MERRGSTMQMGGGAHVLLLPFPVQGHICPMVEFSKRLASKGVRVTIVIPTVSAATKSMKQLLAAQPNNSSFKVELISDGSEHLQKLETAEEHSERFRRVITRNLSNLITNINKNASIDSDNSEDEYDNDDYPLKCIVYHSCMPWVLDIARQHGLDGAPFFTCSSAVTAIFHHFYEGVLKIPSKHARISSTTMLLPSMTAPLGFNDLPSFLSDVDAYPAHLKSTLSQFSNIAQVKWIFCSTFDKLEEKVVKWMASLDWPVKTIGPRIPSTFLDKRLDDEKDYSLSLFKPDVETCMKWLDSKEAGSVVYVSFGSLANLAKDQMEELAWGLNNSNYHFLWVIKESEKEKLPINFFEDISEKGLVVSWCSQLQVLAHEAVGCFVTHCGWNSILEALCLGVPMVTVPQWADQTTNAKFVADVWKVGMRVKVDEKGRITKEELVMRVTQVMEKEIGMEIRKASLMWKQLAKEAVDEGGSSHKNIEEFVAQLRCMIR</sequence>
<dbReference type="FunFam" id="3.40.50.2000:FF:000019">
    <property type="entry name" value="Glycosyltransferase"/>
    <property type="match status" value="1"/>
</dbReference>
<keyword evidence="3" id="KW-0328">Glycosyltransferase</keyword>
<dbReference type="GO" id="GO:0080043">
    <property type="term" value="F:quercetin 3-O-glucosyltransferase activity"/>
    <property type="evidence" value="ECO:0007669"/>
    <property type="project" value="TreeGrafter"/>
</dbReference>
<proteinExistence type="inferred from homology"/>
<dbReference type="PROSITE" id="PS00375">
    <property type="entry name" value="UDPGT"/>
    <property type="match status" value="1"/>
</dbReference>
<keyword evidence="6" id="KW-1185">Reference proteome</keyword>
<keyword evidence="2 3" id="KW-0808">Transferase</keyword>
<evidence type="ECO:0000313" key="6">
    <source>
        <dbReference type="Proteomes" id="UP001457282"/>
    </source>
</evidence>
<dbReference type="EMBL" id="JBEDUW010000005">
    <property type="protein sequence ID" value="KAK9928407.1"/>
    <property type="molecule type" value="Genomic_DNA"/>
</dbReference>
<dbReference type="PANTHER" id="PTHR11926">
    <property type="entry name" value="GLUCOSYL/GLUCURONOSYL TRANSFERASES"/>
    <property type="match status" value="1"/>
</dbReference>
<comment type="similarity">
    <text evidence="1 3">Belongs to the UDP-glycosyltransferase family.</text>
</comment>
<dbReference type="CDD" id="cd03784">
    <property type="entry name" value="GT1_Gtf-like"/>
    <property type="match status" value="1"/>
</dbReference>
<dbReference type="AlphaFoldDB" id="A0AAW1WVT0"/>
<organism evidence="5 6">
    <name type="scientific">Rubus argutus</name>
    <name type="common">Southern blackberry</name>
    <dbReference type="NCBI Taxonomy" id="59490"/>
    <lineage>
        <taxon>Eukaryota</taxon>
        <taxon>Viridiplantae</taxon>
        <taxon>Streptophyta</taxon>
        <taxon>Embryophyta</taxon>
        <taxon>Tracheophyta</taxon>
        <taxon>Spermatophyta</taxon>
        <taxon>Magnoliopsida</taxon>
        <taxon>eudicotyledons</taxon>
        <taxon>Gunneridae</taxon>
        <taxon>Pentapetalae</taxon>
        <taxon>rosids</taxon>
        <taxon>fabids</taxon>
        <taxon>Rosales</taxon>
        <taxon>Rosaceae</taxon>
        <taxon>Rosoideae</taxon>
        <taxon>Rosoideae incertae sedis</taxon>
        <taxon>Rubus</taxon>
    </lineage>
</organism>
<comment type="caution">
    <text evidence="5">The sequence shown here is derived from an EMBL/GenBank/DDBJ whole genome shotgun (WGS) entry which is preliminary data.</text>
</comment>
<dbReference type="PANTHER" id="PTHR11926:SF1560">
    <property type="entry name" value="UDP-GLYCOSYLTRANSFERASE 74E1-RELATED"/>
    <property type="match status" value="1"/>
</dbReference>
<dbReference type="GO" id="GO:0080044">
    <property type="term" value="F:quercetin 7-O-glucosyltransferase activity"/>
    <property type="evidence" value="ECO:0007669"/>
    <property type="project" value="TreeGrafter"/>
</dbReference>
<evidence type="ECO:0000256" key="3">
    <source>
        <dbReference type="RuleBase" id="RU003718"/>
    </source>
</evidence>
<dbReference type="EC" id="2.4.1.-" evidence="4"/>
<protein>
    <recommendedName>
        <fullName evidence="4">Glycosyltransferase</fullName>
        <ecNumber evidence="4">2.4.1.-</ecNumber>
    </recommendedName>
</protein>
<reference evidence="5 6" key="1">
    <citation type="journal article" date="2023" name="G3 (Bethesda)">
        <title>A chromosome-length genome assembly and annotation of blackberry (Rubus argutus, cv. 'Hillquist').</title>
        <authorList>
            <person name="Bruna T."/>
            <person name="Aryal R."/>
            <person name="Dudchenko O."/>
            <person name="Sargent D.J."/>
            <person name="Mead D."/>
            <person name="Buti M."/>
            <person name="Cavallini A."/>
            <person name="Hytonen T."/>
            <person name="Andres J."/>
            <person name="Pham M."/>
            <person name="Weisz D."/>
            <person name="Mascagni F."/>
            <person name="Usai G."/>
            <person name="Natali L."/>
            <person name="Bassil N."/>
            <person name="Fernandez G.E."/>
            <person name="Lomsadze A."/>
            <person name="Armour M."/>
            <person name="Olukolu B."/>
            <person name="Poorten T."/>
            <person name="Britton C."/>
            <person name="Davik J."/>
            <person name="Ashrafi H."/>
            <person name="Aiden E.L."/>
            <person name="Borodovsky M."/>
            <person name="Worthington M."/>
        </authorList>
    </citation>
    <scope>NUCLEOTIDE SEQUENCE [LARGE SCALE GENOMIC DNA]</scope>
    <source>
        <strain evidence="5">PI 553951</strain>
    </source>
</reference>
<dbReference type="InterPro" id="IPR002213">
    <property type="entry name" value="UDP_glucos_trans"/>
</dbReference>
<evidence type="ECO:0000313" key="5">
    <source>
        <dbReference type="EMBL" id="KAK9928407.1"/>
    </source>
</evidence>
<dbReference type="Pfam" id="PF00201">
    <property type="entry name" value="UDPGT"/>
    <property type="match status" value="1"/>
</dbReference>
<dbReference type="Proteomes" id="UP001457282">
    <property type="component" value="Unassembled WGS sequence"/>
</dbReference>
<evidence type="ECO:0000256" key="2">
    <source>
        <dbReference type="ARBA" id="ARBA00022679"/>
    </source>
</evidence>
<dbReference type="Gene3D" id="3.40.50.2000">
    <property type="entry name" value="Glycogen Phosphorylase B"/>
    <property type="match status" value="2"/>
</dbReference>
<name>A0AAW1WVT0_RUBAR</name>
<gene>
    <name evidence="5" type="ORF">M0R45_025544</name>
</gene>